<dbReference type="Proteomes" id="UP000005808">
    <property type="component" value="Unassembled WGS sequence"/>
</dbReference>
<dbReference type="GO" id="GO:0044874">
    <property type="term" value="P:lipoprotein localization to outer membrane"/>
    <property type="evidence" value="ECO:0007669"/>
    <property type="project" value="TreeGrafter"/>
</dbReference>
<evidence type="ECO:0000256" key="2">
    <source>
        <dbReference type="SAM" id="MobiDB-lite"/>
    </source>
</evidence>
<evidence type="ECO:0000313" key="4">
    <source>
        <dbReference type="EMBL" id="EHP38850.1"/>
    </source>
</evidence>
<sequence length="243" mass="26328">MSACAAVAMLSLTATAAMAAGTDQLQAFVAGVKSAKGEFTQRQVKGQGDSLKVAGTSSGTFAFSRPGKFTWRYIKPYDQLLQADGQTLYIYDSSSSEAPHDPSIPDPARLAPWCRRPCRCRAACRLREPDRRQQALRRGCLPARLRYGAAGSAGQSGFPRRHAGQRQRLRRAAAVGQQRRAGRAAAYRQRTRPRLAAASGWRPRPSVAGGQQERRRADLSWATAGRCHEGLGGASQHLNVAHS</sequence>
<dbReference type="EMBL" id="AHJE01000105">
    <property type="protein sequence ID" value="EHP38850.1"/>
    <property type="molecule type" value="Genomic_DNA"/>
</dbReference>
<evidence type="ECO:0000256" key="1">
    <source>
        <dbReference type="ARBA" id="ARBA00022729"/>
    </source>
</evidence>
<keyword evidence="4" id="KW-0449">Lipoprotein</keyword>
<dbReference type="GO" id="GO:0042953">
    <property type="term" value="P:lipoprotein transport"/>
    <property type="evidence" value="ECO:0007669"/>
    <property type="project" value="TreeGrafter"/>
</dbReference>
<feature type="region of interest" description="Disordered" evidence="2">
    <location>
        <begin position="176"/>
        <end position="219"/>
    </location>
</feature>
<accession>H1SF25</accession>
<organism evidence="4 5">
    <name type="scientific">Cupriavidus basilensis OR16</name>
    <dbReference type="NCBI Taxonomy" id="1127483"/>
    <lineage>
        <taxon>Bacteria</taxon>
        <taxon>Pseudomonadati</taxon>
        <taxon>Pseudomonadota</taxon>
        <taxon>Betaproteobacteria</taxon>
        <taxon>Burkholderiales</taxon>
        <taxon>Burkholderiaceae</taxon>
        <taxon>Cupriavidus</taxon>
    </lineage>
</organism>
<evidence type="ECO:0000313" key="5">
    <source>
        <dbReference type="Proteomes" id="UP000005808"/>
    </source>
</evidence>
<dbReference type="PANTHER" id="PTHR35869:SF1">
    <property type="entry name" value="OUTER-MEMBRANE LIPOPROTEIN CARRIER PROTEIN"/>
    <property type="match status" value="1"/>
</dbReference>
<feature type="signal peptide" evidence="3">
    <location>
        <begin position="1"/>
        <end position="19"/>
    </location>
</feature>
<evidence type="ECO:0000256" key="3">
    <source>
        <dbReference type="SAM" id="SignalP"/>
    </source>
</evidence>
<gene>
    <name evidence="4" type="primary">lolA</name>
    <name evidence="4" type="ORF">OR16_34633</name>
</gene>
<keyword evidence="1 3" id="KW-0732">Signal</keyword>
<feature type="compositionally biased region" description="Low complexity" evidence="2">
    <location>
        <begin position="176"/>
        <end position="188"/>
    </location>
</feature>
<dbReference type="Gene3D" id="2.50.20.10">
    <property type="entry name" value="Lipoprotein localisation LolA/LolB/LppX"/>
    <property type="match status" value="1"/>
</dbReference>
<dbReference type="InterPro" id="IPR004564">
    <property type="entry name" value="OM_lipoprot_carrier_LolA-like"/>
</dbReference>
<dbReference type="SUPFAM" id="SSF89392">
    <property type="entry name" value="Prokaryotic lipoproteins and lipoprotein localization factors"/>
    <property type="match status" value="1"/>
</dbReference>
<name>H1SF25_9BURK</name>
<feature type="chain" id="PRO_5003554536" evidence="3">
    <location>
        <begin position="20"/>
        <end position="243"/>
    </location>
</feature>
<dbReference type="Pfam" id="PF03548">
    <property type="entry name" value="LolA"/>
    <property type="match status" value="1"/>
</dbReference>
<comment type="caution">
    <text evidence="4">The sequence shown here is derived from an EMBL/GenBank/DDBJ whole genome shotgun (WGS) entry which is preliminary data.</text>
</comment>
<dbReference type="InterPro" id="IPR029046">
    <property type="entry name" value="LolA/LolB/LppX"/>
</dbReference>
<dbReference type="GO" id="GO:0030288">
    <property type="term" value="C:outer membrane-bounded periplasmic space"/>
    <property type="evidence" value="ECO:0007669"/>
    <property type="project" value="TreeGrafter"/>
</dbReference>
<dbReference type="PANTHER" id="PTHR35869">
    <property type="entry name" value="OUTER-MEMBRANE LIPOPROTEIN CARRIER PROTEIN"/>
    <property type="match status" value="1"/>
</dbReference>
<proteinExistence type="predicted"/>
<dbReference type="AlphaFoldDB" id="H1SF25"/>
<dbReference type="CDD" id="cd16325">
    <property type="entry name" value="LolA"/>
    <property type="match status" value="1"/>
</dbReference>
<protein>
    <submittedName>
        <fullName evidence="4">Lipoprotein chaperone</fullName>
    </submittedName>
</protein>
<reference evidence="4 5" key="1">
    <citation type="journal article" date="2012" name="J. Bacteriol.">
        <title>De Novo Genome Project of Cupriavidus basilensis OR16.</title>
        <authorList>
            <person name="Cserhati M."/>
            <person name="Kriszt B."/>
            <person name="Szoboszlay S."/>
            <person name="Toth A."/>
            <person name="Szabo I."/>
            <person name="Tancsics A."/>
            <person name="Nagy I."/>
            <person name="Horvath B."/>
            <person name="Nagy I."/>
            <person name="Kukolya J."/>
        </authorList>
    </citation>
    <scope>NUCLEOTIDE SEQUENCE [LARGE SCALE GENOMIC DNA]</scope>
    <source>
        <strain evidence="4 5">OR16</strain>
    </source>
</reference>